<dbReference type="Proteomes" id="UP000305067">
    <property type="component" value="Unassembled WGS sequence"/>
</dbReference>
<keyword evidence="3" id="KW-1185">Reference proteome</keyword>
<feature type="region of interest" description="Disordered" evidence="1">
    <location>
        <begin position="1"/>
        <end position="24"/>
    </location>
</feature>
<accession>A0A5C3QSW2</accession>
<evidence type="ECO:0000313" key="3">
    <source>
        <dbReference type="Proteomes" id="UP000305067"/>
    </source>
</evidence>
<dbReference type="EMBL" id="ML178817">
    <property type="protein sequence ID" value="TFL05075.1"/>
    <property type="molecule type" value="Genomic_DNA"/>
</dbReference>
<reference evidence="2 3" key="1">
    <citation type="journal article" date="2019" name="Nat. Ecol. Evol.">
        <title>Megaphylogeny resolves global patterns of mushroom evolution.</title>
        <authorList>
            <person name="Varga T."/>
            <person name="Krizsan K."/>
            <person name="Foldi C."/>
            <person name="Dima B."/>
            <person name="Sanchez-Garcia M."/>
            <person name="Sanchez-Ramirez S."/>
            <person name="Szollosi G.J."/>
            <person name="Szarkandi J.G."/>
            <person name="Papp V."/>
            <person name="Albert L."/>
            <person name="Andreopoulos W."/>
            <person name="Angelini C."/>
            <person name="Antonin V."/>
            <person name="Barry K.W."/>
            <person name="Bougher N.L."/>
            <person name="Buchanan P."/>
            <person name="Buyck B."/>
            <person name="Bense V."/>
            <person name="Catcheside P."/>
            <person name="Chovatia M."/>
            <person name="Cooper J."/>
            <person name="Damon W."/>
            <person name="Desjardin D."/>
            <person name="Finy P."/>
            <person name="Geml J."/>
            <person name="Haridas S."/>
            <person name="Hughes K."/>
            <person name="Justo A."/>
            <person name="Karasinski D."/>
            <person name="Kautmanova I."/>
            <person name="Kiss B."/>
            <person name="Kocsube S."/>
            <person name="Kotiranta H."/>
            <person name="LaButti K.M."/>
            <person name="Lechner B.E."/>
            <person name="Liimatainen K."/>
            <person name="Lipzen A."/>
            <person name="Lukacs Z."/>
            <person name="Mihaltcheva S."/>
            <person name="Morgado L.N."/>
            <person name="Niskanen T."/>
            <person name="Noordeloos M.E."/>
            <person name="Ohm R.A."/>
            <person name="Ortiz-Santana B."/>
            <person name="Ovrebo C."/>
            <person name="Racz N."/>
            <person name="Riley R."/>
            <person name="Savchenko A."/>
            <person name="Shiryaev A."/>
            <person name="Soop K."/>
            <person name="Spirin V."/>
            <person name="Szebenyi C."/>
            <person name="Tomsovsky M."/>
            <person name="Tulloss R.E."/>
            <person name="Uehling J."/>
            <person name="Grigoriev I.V."/>
            <person name="Vagvolgyi C."/>
            <person name="Papp T."/>
            <person name="Martin F.M."/>
            <person name="Miettinen O."/>
            <person name="Hibbett D.S."/>
            <person name="Nagy L.G."/>
        </authorList>
    </citation>
    <scope>NUCLEOTIDE SEQUENCE [LARGE SCALE GENOMIC DNA]</scope>
    <source>
        <strain evidence="2 3">CBS 309.79</strain>
    </source>
</reference>
<protein>
    <submittedName>
        <fullName evidence="2">Uncharacterized protein</fullName>
    </submittedName>
</protein>
<evidence type="ECO:0000256" key="1">
    <source>
        <dbReference type="SAM" id="MobiDB-lite"/>
    </source>
</evidence>
<feature type="compositionally biased region" description="Pro residues" evidence="1">
    <location>
        <begin position="9"/>
        <end position="19"/>
    </location>
</feature>
<organism evidence="2 3">
    <name type="scientific">Pterulicium gracile</name>
    <dbReference type="NCBI Taxonomy" id="1884261"/>
    <lineage>
        <taxon>Eukaryota</taxon>
        <taxon>Fungi</taxon>
        <taxon>Dikarya</taxon>
        <taxon>Basidiomycota</taxon>
        <taxon>Agaricomycotina</taxon>
        <taxon>Agaricomycetes</taxon>
        <taxon>Agaricomycetidae</taxon>
        <taxon>Agaricales</taxon>
        <taxon>Pleurotineae</taxon>
        <taxon>Pterulaceae</taxon>
        <taxon>Pterulicium</taxon>
    </lineage>
</organism>
<dbReference type="AlphaFoldDB" id="A0A5C3QSW2"/>
<sequence length="221" mass="25069">MIYSTEIAPKPPPPDPGPRPMSKEDLEHKWHLYSDRPDSCGVLVARSDNKPWEGLALAVRNDLPPALGSDSQEPRENWEVPDATKLAGTFFGALPRRHRLLHIWQAAREEGEESLPNKLTNVSDQLGVRWTCLMPCSYEMNNKDKSHELSHELYFQNQNRPPVLLAGVKRRSTSRETGKVAVDRCAQVIRSLATEEGEMDDVQVRMVEMRTWGAFPDSDLE</sequence>
<proteinExistence type="predicted"/>
<evidence type="ECO:0000313" key="2">
    <source>
        <dbReference type="EMBL" id="TFL05075.1"/>
    </source>
</evidence>
<name>A0A5C3QSW2_9AGAR</name>
<gene>
    <name evidence="2" type="ORF">BDV98DRAFT_589801</name>
</gene>